<dbReference type="Proteomes" id="UP000265520">
    <property type="component" value="Unassembled WGS sequence"/>
</dbReference>
<feature type="non-terminal residue" evidence="1">
    <location>
        <position position="15"/>
    </location>
</feature>
<organism evidence="1 2">
    <name type="scientific">Trifolium medium</name>
    <dbReference type="NCBI Taxonomy" id="97028"/>
    <lineage>
        <taxon>Eukaryota</taxon>
        <taxon>Viridiplantae</taxon>
        <taxon>Streptophyta</taxon>
        <taxon>Embryophyta</taxon>
        <taxon>Tracheophyta</taxon>
        <taxon>Spermatophyta</taxon>
        <taxon>Magnoliopsida</taxon>
        <taxon>eudicotyledons</taxon>
        <taxon>Gunneridae</taxon>
        <taxon>Pentapetalae</taxon>
        <taxon>rosids</taxon>
        <taxon>fabids</taxon>
        <taxon>Fabales</taxon>
        <taxon>Fabaceae</taxon>
        <taxon>Papilionoideae</taxon>
        <taxon>50 kb inversion clade</taxon>
        <taxon>NPAAA clade</taxon>
        <taxon>Hologalegina</taxon>
        <taxon>IRL clade</taxon>
        <taxon>Trifolieae</taxon>
        <taxon>Trifolium</taxon>
    </lineage>
</organism>
<protein>
    <submittedName>
        <fullName evidence="1">Uncharacterized protein</fullName>
    </submittedName>
</protein>
<reference evidence="1 2" key="1">
    <citation type="journal article" date="2018" name="Front. Plant Sci.">
        <title>Red Clover (Trifolium pratense) and Zigzag Clover (T. medium) - A Picture of Genomic Similarities and Differences.</title>
        <authorList>
            <person name="Dluhosova J."/>
            <person name="Istvanek J."/>
            <person name="Nedelnik J."/>
            <person name="Repkova J."/>
        </authorList>
    </citation>
    <scope>NUCLEOTIDE SEQUENCE [LARGE SCALE GENOMIC DNA]</scope>
    <source>
        <strain evidence="2">cv. 10/8</strain>
        <tissue evidence="1">Leaf</tissue>
    </source>
</reference>
<evidence type="ECO:0000313" key="2">
    <source>
        <dbReference type="Proteomes" id="UP000265520"/>
    </source>
</evidence>
<name>A0A392TC92_9FABA</name>
<comment type="caution">
    <text evidence="1">The sequence shown here is derived from an EMBL/GenBank/DDBJ whole genome shotgun (WGS) entry which is preliminary data.</text>
</comment>
<evidence type="ECO:0000313" key="1">
    <source>
        <dbReference type="EMBL" id="MCI58512.1"/>
    </source>
</evidence>
<proteinExistence type="predicted"/>
<keyword evidence="2" id="KW-1185">Reference proteome</keyword>
<sequence>MLIFNVNDGGVRHKL</sequence>
<dbReference type="EMBL" id="LXQA010547401">
    <property type="protein sequence ID" value="MCI58512.1"/>
    <property type="molecule type" value="Genomic_DNA"/>
</dbReference>
<accession>A0A392TC92</accession>